<dbReference type="GO" id="GO:0016787">
    <property type="term" value="F:hydrolase activity"/>
    <property type="evidence" value="ECO:0007669"/>
    <property type="project" value="UniProtKB-KW"/>
</dbReference>
<reference evidence="2" key="1">
    <citation type="submission" date="2022-01" db="EMBL/GenBank/DDBJ databases">
        <authorList>
            <person name="Jo J.-H."/>
            <person name="Im W.-T."/>
        </authorList>
    </citation>
    <scope>NUCLEOTIDE SEQUENCE</scope>
    <source>
        <strain evidence="2">NA20</strain>
    </source>
</reference>
<proteinExistence type="predicted"/>
<gene>
    <name evidence="2" type="ORF">LZZ85_07705</name>
</gene>
<keyword evidence="3" id="KW-1185">Reference proteome</keyword>
<organism evidence="2 3">
    <name type="scientific">Terrimonas ginsenosidimutans</name>
    <dbReference type="NCBI Taxonomy" id="2908004"/>
    <lineage>
        <taxon>Bacteria</taxon>
        <taxon>Pseudomonadati</taxon>
        <taxon>Bacteroidota</taxon>
        <taxon>Chitinophagia</taxon>
        <taxon>Chitinophagales</taxon>
        <taxon>Chitinophagaceae</taxon>
        <taxon>Terrimonas</taxon>
    </lineage>
</organism>
<evidence type="ECO:0000259" key="1">
    <source>
        <dbReference type="Pfam" id="PF00561"/>
    </source>
</evidence>
<dbReference type="Proteomes" id="UP001165367">
    <property type="component" value="Unassembled WGS sequence"/>
</dbReference>
<dbReference type="SUPFAM" id="SSF53474">
    <property type="entry name" value="alpha/beta-Hydrolases"/>
    <property type="match status" value="1"/>
</dbReference>
<dbReference type="Gene3D" id="3.40.50.1820">
    <property type="entry name" value="alpha/beta hydrolase"/>
    <property type="match status" value="1"/>
</dbReference>
<feature type="domain" description="AB hydrolase-1" evidence="1">
    <location>
        <begin position="24"/>
        <end position="116"/>
    </location>
</feature>
<dbReference type="InterPro" id="IPR029058">
    <property type="entry name" value="AB_hydrolase_fold"/>
</dbReference>
<dbReference type="Pfam" id="PF00561">
    <property type="entry name" value="Abhydrolase_1"/>
    <property type="match status" value="1"/>
</dbReference>
<name>A0ABS9KPD1_9BACT</name>
<dbReference type="InterPro" id="IPR000073">
    <property type="entry name" value="AB_hydrolase_1"/>
</dbReference>
<keyword evidence="2" id="KW-0378">Hydrolase</keyword>
<accession>A0ABS9KPD1</accession>
<comment type="caution">
    <text evidence="2">The sequence shown here is derived from an EMBL/GenBank/DDBJ whole genome shotgun (WGS) entry which is preliminary data.</text>
</comment>
<dbReference type="PRINTS" id="PR00111">
    <property type="entry name" value="ABHYDROLASE"/>
</dbReference>
<evidence type="ECO:0000313" key="2">
    <source>
        <dbReference type="EMBL" id="MCG2614161.1"/>
    </source>
</evidence>
<dbReference type="InterPro" id="IPR050266">
    <property type="entry name" value="AB_hydrolase_sf"/>
</dbReference>
<dbReference type="RefSeq" id="WP_237870323.1">
    <property type="nucleotide sequence ID" value="NZ_JAKLTR010000004.1"/>
</dbReference>
<dbReference type="EMBL" id="JAKLTR010000004">
    <property type="protein sequence ID" value="MCG2614161.1"/>
    <property type="molecule type" value="Genomic_DNA"/>
</dbReference>
<protein>
    <submittedName>
        <fullName evidence="2">Alpha/beta hydrolase</fullName>
    </submittedName>
</protein>
<sequence length="267" mass="29706">MSFSSKEIKFGGKKFFYRVTGSGKPVILIHGFGETGEVWNEQAAFLSGSYRIIIPDLPGSGRSEAVEDMSMENLAEAVHAIIHEEDIHACPVIGHSMGGYVALALAESYYNHVSALGLFHSTTYADSEEKKETRRKGIGFIRDHGVFEFLQSTSPNLFSRHTKERSPELVRAFIEGLRGFEPASLIAYYEGMMARPDRTAVLRNLHVPMLFVIGEYDAAVSPDDSLQQSYIPAISYVHMLKHSAHMGMLEEKDISNAILKEFLDGVK</sequence>
<dbReference type="PANTHER" id="PTHR43798">
    <property type="entry name" value="MONOACYLGLYCEROL LIPASE"/>
    <property type="match status" value="1"/>
</dbReference>
<evidence type="ECO:0000313" key="3">
    <source>
        <dbReference type="Proteomes" id="UP001165367"/>
    </source>
</evidence>